<comment type="similarity">
    <text evidence="1">Belongs to the sulfatase family.</text>
</comment>
<keyword evidence="3" id="KW-0378">Hydrolase</keyword>
<dbReference type="Proteomes" id="UP000533017">
    <property type="component" value="Unassembled WGS sequence"/>
</dbReference>
<sequence length="452" mass="49388">MTSHTAPNIVVLYADDLGWGDLGCFGAADLDTPALDALAASGVRLPEWYSNSPVCSPSRASLLTGRYPAHTGVEAILGGSRRTPGLPPQQTLAGELRDRGYATGVFGKWHLGAEASYGPLHRGFDHHFGFRAGCVDYYSHIFYWGNHAPLHDLWDDEQEVWLNGEYLTTVIADRAADYIAQHADRPFFCYVPFNAPHYPLHAPAEYMNAFAHLPLDRQQIAAMIKAMDDGIAHILHTLDRLGLRENTLVFFSSDNGPSVEERNWLNGEEVSYTGGSAGGLRGHKGSLFEGGIRVPGIVSWPAQLPAGADLTGPGAMMDVVPTVLEAVDGHSPTRTDLDGRSVLTRLRRAAPARTEGSAQSGASPQAEPERWLFWEYEGQLAARHGRWKVLLDARESMAAPVAVGEGLFDLATDPGERHNLADLHPECVALMKPRLLEWAATCARWREVTRLS</sequence>
<protein>
    <submittedName>
        <fullName evidence="6 7">Arylsulfatase A</fullName>
    </submittedName>
</protein>
<evidence type="ECO:0000256" key="2">
    <source>
        <dbReference type="ARBA" id="ARBA00022723"/>
    </source>
</evidence>
<dbReference type="STRING" id="504797.SAMN05421678_117136"/>
<dbReference type="InterPro" id="IPR050738">
    <property type="entry name" value="Sulfatase"/>
</dbReference>
<evidence type="ECO:0000313" key="8">
    <source>
        <dbReference type="Proteomes" id="UP000199052"/>
    </source>
</evidence>
<dbReference type="OrthoDB" id="9777306at2"/>
<feature type="domain" description="Sulfatase N-terminal" evidence="5">
    <location>
        <begin position="7"/>
        <end position="327"/>
    </location>
</feature>
<keyword evidence="9" id="KW-1185">Reference proteome</keyword>
<dbReference type="AlphaFoldDB" id="A0A1I2ZYJ8"/>
<dbReference type="PANTHER" id="PTHR42693:SF53">
    <property type="entry name" value="ENDO-4-O-SULFATASE"/>
    <property type="match status" value="1"/>
</dbReference>
<evidence type="ECO:0000256" key="1">
    <source>
        <dbReference type="ARBA" id="ARBA00008779"/>
    </source>
</evidence>
<dbReference type="EMBL" id="JACBZA010000001">
    <property type="protein sequence ID" value="NYH84237.1"/>
    <property type="molecule type" value="Genomic_DNA"/>
</dbReference>
<organism evidence="7 8">
    <name type="scientific">Actinopolymorpha cephalotaxi</name>
    <dbReference type="NCBI Taxonomy" id="504797"/>
    <lineage>
        <taxon>Bacteria</taxon>
        <taxon>Bacillati</taxon>
        <taxon>Actinomycetota</taxon>
        <taxon>Actinomycetes</taxon>
        <taxon>Propionibacteriales</taxon>
        <taxon>Actinopolymorphaceae</taxon>
        <taxon>Actinopolymorpha</taxon>
    </lineage>
</organism>
<dbReference type="PANTHER" id="PTHR42693">
    <property type="entry name" value="ARYLSULFATASE FAMILY MEMBER"/>
    <property type="match status" value="1"/>
</dbReference>
<name>A0A1I2ZYJ8_9ACTN</name>
<reference evidence="6 9" key="2">
    <citation type="submission" date="2020-07" db="EMBL/GenBank/DDBJ databases">
        <title>Sequencing the genomes of 1000 actinobacteria strains.</title>
        <authorList>
            <person name="Klenk H.-P."/>
        </authorList>
    </citation>
    <scope>NUCLEOTIDE SEQUENCE [LARGE SCALE GENOMIC DNA]</scope>
    <source>
        <strain evidence="6 9">DSM 45117</strain>
    </source>
</reference>
<dbReference type="Gene3D" id="3.40.720.10">
    <property type="entry name" value="Alkaline Phosphatase, subunit A"/>
    <property type="match status" value="1"/>
</dbReference>
<evidence type="ECO:0000256" key="3">
    <source>
        <dbReference type="ARBA" id="ARBA00022801"/>
    </source>
</evidence>
<dbReference type="SUPFAM" id="SSF53649">
    <property type="entry name" value="Alkaline phosphatase-like"/>
    <property type="match status" value="1"/>
</dbReference>
<dbReference type="InterPro" id="IPR024607">
    <property type="entry name" value="Sulfatase_CS"/>
</dbReference>
<proteinExistence type="inferred from homology"/>
<keyword evidence="4" id="KW-0106">Calcium</keyword>
<gene>
    <name evidence="6" type="ORF">FHR37_003088</name>
    <name evidence="7" type="ORF">SAMN05421678_117136</name>
</gene>
<dbReference type="InterPro" id="IPR000917">
    <property type="entry name" value="Sulfatase_N"/>
</dbReference>
<dbReference type="Pfam" id="PF00884">
    <property type="entry name" value="Sulfatase"/>
    <property type="match status" value="1"/>
</dbReference>
<dbReference type="Gene3D" id="3.30.1120.10">
    <property type="match status" value="1"/>
</dbReference>
<evidence type="ECO:0000256" key="4">
    <source>
        <dbReference type="ARBA" id="ARBA00022837"/>
    </source>
</evidence>
<dbReference type="PROSITE" id="PS00523">
    <property type="entry name" value="SULFATASE_1"/>
    <property type="match status" value="1"/>
</dbReference>
<evidence type="ECO:0000313" key="7">
    <source>
        <dbReference type="EMBL" id="SFH42750.1"/>
    </source>
</evidence>
<keyword evidence="2" id="KW-0479">Metal-binding</keyword>
<evidence type="ECO:0000313" key="9">
    <source>
        <dbReference type="Proteomes" id="UP000533017"/>
    </source>
</evidence>
<reference evidence="7 8" key="1">
    <citation type="submission" date="2016-10" db="EMBL/GenBank/DDBJ databases">
        <authorList>
            <person name="de Groot N.N."/>
        </authorList>
    </citation>
    <scope>NUCLEOTIDE SEQUENCE [LARGE SCALE GENOMIC DNA]</scope>
    <source>
        <strain evidence="7 8">CPCC 202808</strain>
    </source>
</reference>
<evidence type="ECO:0000259" key="5">
    <source>
        <dbReference type="Pfam" id="PF00884"/>
    </source>
</evidence>
<evidence type="ECO:0000313" key="6">
    <source>
        <dbReference type="EMBL" id="NYH84237.1"/>
    </source>
</evidence>
<accession>A0A1I2ZYJ8</accession>
<dbReference type="EMBL" id="FOOI01000017">
    <property type="protein sequence ID" value="SFH42750.1"/>
    <property type="molecule type" value="Genomic_DNA"/>
</dbReference>
<dbReference type="Proteomes" id="UP000199052">
    <property type="component" value="Unassembled WGS sequence"/>
</dbReference>
<dbReference type="InterPro" id="IPR017850">
    <property type="entry name" value="Alkaline_phosphatase_core_sf"/>
</dbReference>
<dbReference type="GO" id="GO:0004065">
    <property type="term" value="F:arylsulfatase activity"/>
    <property type="evidence" value="ECO:0007669"/>
    <property type="project" value="TreeGrafter"/>
</dbReference>
<dbReference type="GO" id="GO:0046872">
    <property type="term" value="F:metal ion binding"/>
    <property type="evidence" value="ECO:0007669"/>
    <property type="project" value="UniProtKB-KW"/>
</dbReference>
<dbReference type="RefSeq" id="WP_092888078.1">
    <property type="nucleotide sequence ID" value="NZ_FOOI01000017.1"/>
</dbReference>